<organism evidence="3 4">
    <name type="scientific">Cereibacter sphaeroides</name>
    <name type="common">Rhodobacter sphaeroides</name>
    <dbReference type="NCBI Taxonomy" id="1063"/>
    <lineage>
        <taxon>Bacteria</taxon>
        <taxon>Pseudomonadati</taxon>
        <taxon>Pseudomonadota</taxon>
        <taxon>Alphaproteobacteria</taxon>
        <taxon>Rhodobacterales</taxon>
        <taxon>Paracoccaceae</taxon>
        <taxon>Cereibacter</taxon>
    </lineage>
</organism>
<dbReference type="GO" id="GO:0016829">
    <property type="term" value="F:lyase activity"/>
    <property type="evidence" value="ECO:0007669"/>
    <property type="project" value="UniProtKB-KW"/>
</dbReference>
<dbReference type="GO" id="GO:0046872">
    <property type="term" value="F:metal ion binding"/>
    <property type="evidence" value="ECO:0007669"/>
    <property type="project" value="UniProtKB-KW"/>
</dbReference>
<evidence type="ECO:0000313" key="3">
    <source>
        <dbReference type="EMBL" id="PZR00392.1"/>
    </source>
</evidence>
<dbReference type="Gene3D" id="3.40.50.1400">
    <property type="match status" value="2"/>
</dbReference>
<proteinExistence type="predicted"/>
<evidence type="ECO:0000256" key="1">
    <source>
        <dbReference type="ARBA" id="ARBA00022723"/>
    </source>
</evidence>
<gene>
    <name evidence="3" type="ORF">DI533_07395</name>
</gene>
<keyword evidence="2" id="KW-0456">Lyase</keyword>
<dbReference type="InterPro" id="IPR050963">
    <property type="entry name" value="Sirohydro_Cobaltochel/CbiX"/>
</dbReference>
<dbReference type="Pfam" id="PF01903">
    <property type="entry name" value="CbiX"/>
    <property type="match status" value="2"/>
</dbReference>
<dbReference type="PANTHER" id="PTHR33542">
    <property type="entry name" value="SIROHYDROCHLORIN FERROCHELATASE, CHLOROPLASTIC"/>
    <property type="match status" value="1"/>
</dbReference>
<keyword evidence="1" id="KW-0479">Metal-binding</keyword>
<accession>A0A2W5SBH5</accession>
<protein>
    <submittedName>
        <fullName evidence="3">Cobalamin biosynthesis protein CbiX</fullName>
    </submittedName>
</protein>
<dbReference type="InterPro" id="IPR002762">
    <property type="entry name" value="CbiX-like"/>
</dbReference>
<dbReference type="Proteomes" id="UP000248975">
    <property type="component" value="Unassembled WGS sequence"/>
</dbReference>
<name>A0A2W5SBH5_CERSP</name>
<dbReference type="EMBL" id="QFQS01000001">
    <property type="protein sequence ID" value="PZR00392.1"/>
    <property type="molecule type" value="Genomic_DNA"/>
</dbReference>
<comment type="caution">
    <text evidence="3">The sequence shown here is derived from an EMBL/GenBank/DDBJ whole genome shotgun (WGS) entry which is preliminary data.</text>
</comment>
<evidence type="ECO:0000256" key="2">
    <source>
        <dbReference type="ARBA" id="ARBA00023239"/>
    </source>
</evidence>
<reference evidence="3 4" key="1">
    <citation type="submission" date="2017-08" db="EMBL/GenBank/DDBJ databases">
        <title>Infants hospitalized years apart are colonized by the same room-sourced microbial strains.</title>
        <authorList>
            <person name="Brooks B."/>
            <person name="Olm M.R."/>
            <person name="Firek B.A."/>
            <person name="Baker R."/>
            <person name="Thomas B.C."/>
            <person name="Morowitz M.J."/>
            <person name="Banfield J.F."/>
        </authorList>
    </citation>
    <scope>NUCLEOTIDE SEQUENCE [LARGE SCALE GENOMIC DNA]</scope>
    <source>
        <strain evidence="3">S2_003_000_R2_11</strain>
    </source>
</reference>
<sequence>MPQDNPSVRPVAVIVAHGQPSDPAPAEAEIAELAARVAALVPEIDVRSATLATDGALAVAVSGAERVVVYPLFMADGWFTETHLPSRLIAAGADEVCRLAPFGLDPAVQDLTLALAAEAAARIGLPPHRASVLLAAHGSFRSDAPAAVARAMAARIAAEGGFAKVEPAFIEQTPRIADVARGFGAATICLPFFAARGGHVTEDLPAALAEAGFAGQLVDPVGLDHRVPGLIAATLRAAIG</sequence>
<evidence type="ECO:0000313" key="4">
    <source>
        <dbReference type="Proteomes" id="UP000248975"/>
    </source>
</evidence>
<dbReference type="AlphaFoldDB" id="A0A2W5SBH5"/>
<dbReference type="SUPFAM" id="SSF53800">
    <property type="entry name" value="Chelatase"/>
    <property type="match status" value="2"/>
</dbReference>
<dbReference type="PANTHER" id="PTHR33542:SF3">
    <property type="entry name" value="SIROHYDROCHLORIN FERROCHELATASE, CHLOROPLASTIC"/>
    <property type="match status" value="1"/>
</dbReference>